<sequence length="209" mass="22553">MIAKVILLCLVASSLAEKCCVPDTWEGIQQQSVGSIKNGIPTMSEETITIHYDLTKNVAAFDESVTANGYTVKVKVIMDFKAGTEYIISGNHCSKKVISHTSRTRCVPDNAKFEGSHFGGSGNNKVMFNSYSYQAANVTAHFSMTNPGCVPVSQIIYGSTNGVQYFVSQNFYDITPGVKDPTVFNVPSICDNAMFVKGPSSTHVGILGQ</sequence>
<dbReference type="Pfam" id="PF00811">
    <property type="entry name" value="Ependymin"/>
    <property type="match status" value="1"/>
</dbReference>
<dbReference type="InterPro" id="IPR001299">
    <property type="entry name" value="Ependymin"/>
</dbReference>
<dbReference type="PANTHER" id="PTHR10697:SF13">
    <property type="entry name" value="RICIN B LECTIN DOMAIN-CONTAINING PROTEIN"/>
    <property type="match status" value="1"/>
</dbReference>
<organism evidence="2 3">
    <name type="scientific">Lottia gigantea</name>
    <name type="common">Giant owl limpet</name>
    <dbReference type="NCBI Taxonomy" id="225164"/>
    <lineage>
        <taxon>Eukaryota</taxon>
        <taxon>Metazoa</taxon>
        <taxon>Spiralia</taxon>
        <taxon>Lophotrochozoa</taxon>
        <taxon>Mollusca</taxon>
        <taxon>Gastropoda</taxon>
        <taxon>Patellogastropoda</taxon>
        <taxon>Lottioidea</taxon>
        <taxon>Lottiidae</taxon>
        <taxon>Lottia</taxon>
    </lineage>
</organism>
<feature type="signal peptide" evidence="1">
    <location>
        <begin position="1"/>
        <end position="16"/>
    </location>
</feature>
<keyword evidence="1" id="KW-0732">Signal</keyword>
<dbReference type="GO" id="GO:0005509">
    <property type="term" value="F:calcium ion binding"/>
    <property type="evidence" value="ECO:0007669"/>
    <property type="project" value="InterPro"/>
</dbReference>
<name>V4BE89_LOTGI</name>
<dbReference type="PANTHER" id="PTHR10697">
    <property type="entry name" value="MAMMALIAN EPENDYMIN-RELATED PROTEIN 1"/>
    <property type="match status" value="1"/>
</dbReference>
<evidence type="ECO:0000313" key="3">
    <source>
        <dbReference type="Proteomes" id="UP000030746"/>
    </source>
</evidence>
<evidence type="ECO:0008006" key="4">
    <source>
        <dbReference type="Google" id="ProtNLM"/>
    </source>
</evidence>
<accession>V4BE89</accession>
<reference evidence="2 3" key="1">
    <citation type="journal article" date="2013" name="Nature">
        <title>Insights into bilaterian evolution from three spiralian genomes.</title>
        <authorList>
            <person name="Simakov O."/>
            <person name="Marletaz F."/>
            <person name="Cho S.J."/>
            <person name="Edsinger-Gonzales E."/>
            <person name="Havlak P."/>
            <person name="Hellsten U."/>
            <person name="Kuo D.H."/>
            <person name="Larsson T."/>
            <person name="Lv J."/>
            <person name="Arendt D."/>
            <person name="Savage R."/>
            <person name="Osoegawa K."/>
            <person name="de Jong P."/>
            <person name="Grimwood J."/>
            <person name="Chapman J.A."/>
            <person name="Shapiro H."/>
            <person name="Aerts A."/>
            <person name="Otillar R.P."/>
            <person name="Terry A.Y."/>
            <person name="Boore J.L."/>
            <person name="Grigoriev I.V."/>
            <person name="Lindberg D.R."/>
            <person name="Seaver E.C."/>
            <person name="Weisblat D.A."/>
            <person name="Putnam N.H."/>
            <person name="Rokhsar D.S."/>
        </authorList>
    </citation>
    <scope>NUCLEOTIDE SEQUENCE [LARGE SCALE GENOMIC DNA]</scope>
</reference>
<dbReference type="GO" id="GO:0005576">
    <property type="term" value="C:extracellular region"/>
    <property type="evidence" value="ECO:0007669"/>
    <property type="project" value="InterPro"/>
</dbReference>
<dbReference type="RefSeq" id="XP_009062103.1">
    <property type="nucleotide sequence ID" value="XM_009063855.1"/>
</dbReference>
<dbReference type="OrthoDB" id="6084362at2759"/>
<proteinExistence type="predicted"/>
<evidence type="ECO:0000313" key="2">
    <source>
        <dbReference type="EMBL" id="ESO87154.1"/>
    </source>
</evidence>
<dbReference type="KEGG" id="lgi:LOTGIDRAFT_154656"/>
<evidence type="ECO:0000256" key="1">
    <source>
        <dbReference type="SAM" id="SignalP"/>
    </source>
</evidence>
<dbReference type="SMART" id="SM00026">
    <property type="entry name" value="EPEND"/>
    <property type="match status" value="1"/>
</dbReference>
<dbReference type="Proteomes" id="UP000030746">
    <property type="component" value="Unassembled WGS sequence"/>
</dbReference>
<dbReference type="GeneID" id="20236354"/>
<gene>
    <name evidence="2" type="ORF">LOTGIDRAFT_154656</name>
</gene>
<dbReference type="OMA" id="FVENCIP"/>
<dbReference type="HOGENOM" id="CLU_100754_0_0_1"/>
<protein>
    <recommendedName>
        <fullName evidence="4">Mammalian ependymin-related protein 1</fullName>
    </recommendedName>
</protein>
<feature type="chain" id="PRO_5004717467" description="Mammalian ependymin-related protein 1" evidence="1">
    <location>
        <begin position="17"/>
        <end position="209"/>
    </location>
</feature>
<dbReference type="EMBL" id="KB202953">
    <property type="protein sequence ID" value="ESO87154.1"/>
    <property type="molecule type" value="Genomic_DNA"/>
</dbReference>
<dbReference type="GO" id="GO:0007160">
    <property type="term" value="P:cell-matrix adhesion"/>
    <property type="evidence" value="ECO:0007669"/>
    <property type="project" value="InterPro"/>
</dbReference>
<dbReference type="AlphaFoldDB" id="V4BE89"/>
<keyword evidence="3" id="KW-1185">Reference proteome</keyword>
<dbReference type="GO" id="GO:0005764">
    <property type="term" value="C:lysosome"/>
    <property type="evidence" value="ECO:0007669"/>
    <property type="project" value="TreeGrafter"/>
</dbReference>
<dbReference type="CTD" id="20236354"/>